<dbReference type="InterPro" id="IPR025165">
    <property type="entry name" value="DUF4100"/>
</dbReference>
<evidence type="ECO:0000313" key="11">
    <source>
        <dbReference type="Proteomes" id="UP000187283"/>
    </source>
</evidence>
<feature type="compositionally biased region" description="Basic and acidic residues" evidence="6">
    <location>
        <begin position="11"/>
        <end position="24"/>
    </location>
</feature>
<keyword evidence="4" id="KW-0378">Hydrolase</keyword>
<evidence type="ECO:0000256" key="6">
    <source>
        <dbReference type="SAM" id="MobiDB-lite"/>
    </source>
</evidence>
<dbReference type="Pfam" id="PF17921">
    <property type="entry name" value="Integrase_H2C2"/>
    <property type="match status" value="1"/>
</dbReference>
<evidence type="ECO:0000256" key="5">
    <source>
        <dbReference type="ARBA" id="ARBA00023268"/>
    </source>
</evidence>
<feature type="domain" description="Integrase zinc-binding" evidence="9">
    <location>
        <begin position="1114"/>
        <end position="1168"/>
    </location>
</feature>
<accession>A0A1R1XQ70</accession>
<feature type="non-terminal residue" evidence="10">
    <location>
        <position position="1209"/>
    </location>
</feature>
<dbReference type="EMBL" id="LSSN01002242">
    <property type="protein sequence ID" value="OMJ16744.1"/>
    <property type="molecule type" value="Genomic_DNA"/>
</dbReference>
<keyword evidence="5" id="KW-0511">Multifunctional enzyme</keyword>
<dbReference type="Gene3D" id="2.40.70.10">
    <property type="entry name" value="Acid Proteases"/>
    <property type="match status" value="1"/>
</dbReference>
<comment type="caution">
    <text evidence="10">The sequence shown here is derived from an EMBL/GenBank/DDBJ whole genome shotgun (WGS) entry which is preliminary data.</text>
</comment>
<feature type="domain" description="DUF4100" evidence="7">
    <location>
        <begin position="375"/>
        <end position="480"/>
    </location>
</feature>
<evidence type="ECO:0000256" key="1">
    <source>
        <dbReference type="ARBA" id="ARBA00022679"/>
    </source>
</evidence>
<proteinExistence type="predicted"/>
<keyword evidence="3" id="KW-0540">Nuclease</keyword>
<dbReference type="InterPro" id="IPR043128">
    <property type="entry name" value="Rev_trsase/Diguanyl_cyclase"/>
</dbReference>
<dbReference type="PANTHER" id="PTHR37984">
    <property type="entry name" value="PROTEIN CBG26694"/>
    <property type="match status" value="1"/>
</dbReference>
<dbReference type="Pfam" id="PF17919">
    <property type="entry name" value="RT_RNaseH_2"/>
    <property type="match status" value="1"/>
</dbReference>
<keyword evidence="11" id="KW-1185">Reference proteome</keyword>
<sequence length="1209" mass="138910">MEPSARGNPKTTKESKMPDSKEKVSTLPKIFPGTSGAPVFSGEGLAEFLTFYDIITTNSSSKEKTQLFPYYCDKDIRDKIIKSIPYSEGNWLEFKALLNDYYEVDECEKVLADELNILVQKGTSLHDIKIFLHTFEYLVKKLDKYTTTSDREKKEMLIKSIHPSDFFKIQSSIYDNEGALLSFDEMVKKLKSLNTIHRTLDEIRGNNAIETPKIETAKDEKDLDTMTKMFEKMCLKMDAFIEAVPNNKNIPEKYEPFKRKIRCVYCDEEHRRIDCTIFQRDKESGIVRLSADGFIEDNNGKRMTPNWGKGGIHALIPKHQAKSRQIKFENSDESDYALEWESDFSTKEIDKKKFSYLVNSFASKRTRDNDNYIYTSNKKERAKINPKADSNTMKNINPITNKSTNIDDIPLKDRILEAKEFSEEFNPAYKMLSKIVNKDSENTITDKIKNTEVSISLKELFSVSPIVRKKFSEELRVRREPNVSKTFIEDLNSKSYNSDKNTNFRNIDGNWNDFYLAAGSGTARGYIMGAEVEFLLDEGSEINIMNVDVYNALHSLKRIKIDENIKWSIRDANQGLSELNGVCKNCLISICGIEISVPVFVSNSTEPQVILGRPWERKARAMKDNRDDGTLWYTIKDPETGAAATFCAVGLQDKRSFPQTNSKNTAFTLVNRIQAGWTAISKTNYITEVNTRYKNVKSKIKPVPHTLPSYSSKPPEKLITNKIRKPLTSERLSELFIGDGNLTDLEVDYFKERLKPLGEVFAFSEEEIDENLTNEGIGIYVHKHIDDVVEILTTLKATGMTINAKKCRFGLAKVEVVGFICSEEGRKPTESKINKILQWPRPRNIKELRGFLGLTCFYRVWIKSYSVLADPLYKLLRKDEVYIWNKNQEKSFNTLKALVSTAPILKAPNYTKNPGKFILTVDASPVGAGGVLQQEDEKGDRKPCRFESYCFSARERRYSQIKRELFAMMKIIKKLRMYLYGVHFLLETDCRPLIGLLNKPDLPNDAASRWIGYILQFDFEISHIKGAENCVADAISRYSFPENDTEVLRINTDLVDHSEFSKVEQVKKILANPENVTNIRPEVKNVLKNYFTFNGNLFKRSVSDRIPRRVITDPDHKSKIIKQLHEMEGGGHRGRDATRRKISDRYYWENLSKDVEIFVKNCFECQVYSKVRHEEPLFYTHTSTLFGKFGIDLVLMPAGIGKKKYLIVA</sequence>
<dbReference type="InterPro" id="IPR050951">
    <property type="entry name" value="Retrovirus_Pol_polyprotein"/>
</dbReference>
<dbReference type="AlphaFoldDB" id="A0A1R1XQ70"/>
<organism evidence="10 11">
    <name type="scientific">Smittium culicis</name>
    <dbReference type="NCBI Taxonomy" id="133412"/>
    <lineage>
        <taxon>Eukaryota</taxon>
        <taxon>Fungi</taxon>
        <taxon>Fungi incertae sedis</taxon>
        <taxon>Zoopagomycota</taxon>
        <taxon>Kickxellomycotina</taxon>
        <taxon>Harpellomycetes</taxon>
        <taxon>Harpellales</taxon>
        <taxon>Legeriomycetaceae</taxon>
        <taxon>Smittium</taxon>
    </lineage>
</organism>
<keyword evidence="4" id="KW-0255">Endonuclease</keyword>
<dbReference type="InterPro" id="IPR041588">
    <property type="entry name" value="Integrase_H2C2"/>
</dbReference>
<dbReference type="FunFam" id="3.30.70.270:FF:000020">
    <property type="entry name" value="Transposon Tf2-6 polyprotein-like Protein"/>
    <property type="match status" value="1"/>
</dbReference>
<dbReference type="SUPFAM" id="SSF56672">
    <property type="entry name" value="DNA/RNA polymerases"/>
    <property type="match status" value="1"/>
</dbReference>
<dbReference type="FunFam" id="1.10.340.70:FF:000001">
    <property type="entry name" value="Retrovirus-related Pol polyprotein from transposon gypsy-like Protein"/>
    <property type="match status" value="1"/>
</dbReference>
<name>A0A1R1XQ70_9FUNG</name>
<dbReference type="OrthoDB" id="3193212at2759"/>
<dbReference type="GO" id="GO:0004519">
    <property type="term" value="F:endonuclease activity"/>
    <property type="evidence" value="ECO:0007669"/>
    <property type="project" value="UniProtKB-KW"/>
</dbReference>
<evidence type="ECO:0000259" key="9">
    <source>
        <dbReference type="Pfam" id="PF17921"/>
    </source>
</evidence>
<feature type="region of interest" description="Disordered" evidence="6">
    <location>
        <begin position="1"/>
        <end position="26"/>
    </location>
</feature>
<dbReference type="STRING" id="133412.A0A1R1XQ70"/>
<dbReference type="InterPro" id="IPR041577">
    <property type="entry name" value="RT_RNaseH_2"/>
</dbReference>
<protein>
    <submittedName>
        <fullName evidence="10">Transposon Tf2-11 polyprotein</fullName>
    </submittedName>
</protein>
<dbReference type="Pfam" id="PF13352">
    <property type="entry name" value="DUF4100"/>
    <property type="match status" value="1"/>
</dbReference>
<reference evidence="10 11" key="1">
    <citation type="submission" date="2017-01" db="EMBL/GenBank/DDBJ databases">
        <authorList>
            <person name="Mah S.A."/>
            <person name="Swanson W.J."/>
            <person name="Moy G.W."/>
            <person name="Vacquier V.D."/>
        </authorList>
    </citation>
    <scope>NUCLEOTIDE SEQUENCE [LARGE SCALE GENOMIC DNA]</scope>
    <source>
        <strain evidence="10 11">GSMNP</strain>
    </source>
</reference>
<dbReference type="InterPro" id="IPR043502">
    <property type="entry name" value="DNA/RNA_pol_sf"/>
</dbReference>
<dbReference type="CDD" id="cd00303">
    <property type="entry name" value="retropepsin_like"/>
    <property type="match status" value="1"/>
</dbReference>
<dbReference type="Gene3D" id="3.30.70.270">
    <property type="match status" value="2"/>
</dbReference>
<evidence type="ECO:0000259" key="8">
    <source>
        <dbReference type="Pfam" id="PF17919"/>
    </source>
</evidence>
<evidence type="ECO:0000256" key="3">
    <source>
        <dbReference type="ARBA" id="ARBA00022722"/>
    </source>
</evidence>
<dbReference type="PANTHER" id="PTHR37984:SF5">
    <property type="entry name" value="PROTEIN NYNRIN-LIKE"/>
    <property type="match status" value="1"/>
</dbReference>
<keyword evidence="1" id="KW-0808">Transferase</keyword>
<dbReference type="Gene3D" id="1.10.340.70">
    <property type="match status" value="1"/>
</dbReference>
<dbReference type="InterPro" id="IPR021109">
    <property type="entry name" value="Peptidase_aspartic_dom_sf"/>
</dbReference>
<evidence type="ECO:0000313" key="10">
    <source>
        <dbReference type="EMBL" id="OMJ16744.1"/>
    </source>
</evidence>
<dbReference type="CDD" id="cd09274">
    <property type="entry name" value="RNase_HI_RT_Ty3"/>
    <property type="match status" value="1"/>
</dbReference>
<evidence type="ECO:0000259" key="7">
    <source>
        <dbReference type="Pfam" id="PF13352"/>
    </source>
</evidence>
<evidence type="ECO:0000256" key="2">
    <source>
        <dbReference type="ARBA" id="ARBA00022695"/>
    </source>
</evidence>
<keyword evidence="2" id="KW-0548">Nucleotidyltransferase</keyword>
<dbReference type="GO" id="GO:0016779">
    <property type="term" value="F:nucleotidyltransferase activity"/>
    <property type="evidence" value="ECO:0007669"/>
    <property type="project" value="UniProtKB-KW"/>
</dbReference>
<gene>
    <name evidence="10" type="ORF">AYI70_g6405</name>
</gene>
<evidence type="ECO:0000256" key="4">
    <source>
        <dbReference type="ARBA" id="ARBA00022759"/>
    </source>
</evidence>
<feature type="domain" description="Reverse transcriptase/retrotransposon-derived protein RNase H-like" evidence="8">
    <location>
        <begin position="884"/>
        <end position="985"/>
    </location>
</feature>
<dbReference type="Proteomes" id="UP000187283">
    <property type="component" value="Unassembled WGS sequence"/>
</dbReference>